<dbReference type="EMBL" id="BAAAMJ010000089">
    <property type="protein sequence ID" value="GAA1936076.1"/>
    <property type="molecule type" value="Genomic_DNA"/>
</dbReference>
<comment type="caution">
    <text evidence="3">The sequence shown here is derived from an EMBL/GenBank/DDBJ whole genome shotgun (WGS) entry which is preliminary data.</text>
</comment>
<name>A0ABP5B898_9ACTN</name>
<evidence type="ECO:0000256" key="1">
    <source>
        <dbReference type="SAM" id="MobiDB-lite"/>
    </source>
</evidence>
<sequence>MNLDPVRIVATLAGHGLWGLTVLLLAFLCLVGLLLGALTLGGNLLRLRRGDTGKHGGEPGGMPAGLASFEWEEAPAHERTPAEEAGTRTPLVSRRSSLP</sequence>
<keyword evidence="2" id="KW-0812">Transmembrane</keyword>
<feature type="region of interest" description="Disordered" evidence="1">
    <location>
        <begin position="51"/>
        <end position="99"/>
    </location>
</feature>
<organism evidence="3 4">
    <name type="scientific">Streptomyces sodiiphilus</name>
    <dbReference type="NCBI Taxonomy" id="226217"/>
    <lineage>
        <taxon>Bacteria</taxon>
        <taxon>Bacillati</taxon>
        <taxon>Actinomycetota</taxon>
        <taxon>Actinomycetes</taxon>
        <taxon>Kitasatosporales</taxon>
        <taxon>Streptomycetaceae</taxon>
        <taxon>Streptomyces</taxon>
    </lineage>
</organism>
<protein>
    <recommendedName>
        <fullName evidence="5">DUF4229 domain-containing protein</fullName>
    </recommendedName>
</protein>
<dbReference type="Proteomes" id="UP001501303">
    <property type="component" value="Unassembled WGS sequence"/>
</dbReference>
<reference evidence="4" key="1">
    <citation type="journal article" date="2019" name="Int. J. Syst. Evol. Microbiol.">
        <title>The Global Catalogue of Microorganisms (GCM) 10K type strain sequencing project: providing services to taxonomists for standard genome sequencing and annotation.</title>
        <authorList>
            <consortium name="The Broad Institute Genomics Platform"/>
            <consortium name="The Broad Institute Genome Sequencing Center for Infectious Disease"/>
            <person name="Wu L."/>
            <person name="Ma J."/>
        </authorList>
    </citation>
    <scope>NUCLEOTIDE SEQUENCE [LARGE SCALE GENOMIC DNA]</scope>
    <source>
        <strain evidence="4">JCM 13581</strain>
    </source>
</reference>
<evidence type="ECO:0000313" key="4">
    <source>
        <dbReference type="Proteomes" id="UP001501303"/>
    </source>
</evidence>
<gene>
    <name evidence="3" type="ORF">GCM10009716_48980</name>
</gene>
<feature type="transmembrane region" description="Helical" evidence="2">
    <location>
        <begin position="20"/>
        <end position="45"/>
    </location>
</feature>
<evidence type="ECO:0000313" key="3">
    <source>
        <dbReference type="EMBL" id="GAA1936076.1"/>
    </source>
</evidence>
<keyword evidence="4" id="KW-1185">Reference proteome</keyword>
<evidence type="ECO:0000256" key="2">
    <source>
        <dbReference type="SAM" id="Phobius"/>
    </source>
</evidence>
<feature type="compositionally biased region" description="Basic and acidic residues" evidence="1">
    <location>
        <begin position="74"/>
        <end position="86"/>
    </location>
</feature>
<proteinExistence type="predicted"/>
<keyword evidence="2" id="KW-1133">Transmembrane helix</keyword>
<keyword evidence="2" id="KW-0472">Membrane</keyword>
<accession>A0ABP5B898</accession>
<evidence type="ECO:0008006" key="5">
    <source>
        <dbReference type="Google" id="ProtNLM"/>
    </source>
</evidence>
<dbReference type="RefSeq" id="WP_344266952.1">
    <property type="nucleotide sequence ID" value="NZ_BAAAMJ010000089.1"/>
</dbReference>